<dbReference type="GO" id="GO:0038038">
    <property type="term" value="C:G protein-coupled receptor homodimeric complex"/>
    <property type="evidence" value="ECO:0007669"/>
    <property type="project" value="TreeGrafter"/>
</dbReference>
<organism evidence="3 4">
    <name type="scientific">Pyronema omphalodes (strain CBS 100304)</name>
    <name type="common">Pyronema confluens</name>
    <dbReference type="NCBI Taxonomy" id="1076935"/>
    <lineage>
        <taxon>Eukaryota</taxon>
        <taxon>Fungi</taxon>
        <taxon>Dikarya</taxon>
        <taxon>Ascomycota</taxon>
        <taxon>Pezizomycotina</taxon>
        <taxon>Pezizomycetes</taxon>
        <taxon>Pezizales</taxon>
        <taxon>Pyronemataceae</taxon>
        <taxon>Pyronema</taxon>
    </lineage>
</organism>
<keyword evidence="2" id="KW-1133">Transmembrane helix</keyword>
<dbReference type="Gene3D" id="1.10.287.920">
    <property type="entry name" value="Pheromone alpha factor receptor"/>
    <property type="match status" value="1"/>
</dbReference>
<feature type="compositionally biased region" description="Basic and acidic residues" evidence="1">
    <location>
        <begin position="380"/>
        <end position="390"/>
    </location>
</feature>
<evidence type="ECO:0000313" key="4">
    <source>
        <dbReference type="Proteomes" id="UP000018144"/>
    </source>
</evidence>
<evidence type="ECO:0000313" key="3">
    <source>
        <dbReference type="EMBL" id="CCX33855.1"/>
    </source>
</evidence>
<dbReference type="PRINTS" id="PR00250">
    <property type="entry name" value="GPCRSTE2"/>
</dbReference>
<evidence type="ECO:0000256" key="2">
    <source>
        <dbReference type="SAM" id="Phobius"/>
    </source>
</evidence>
<gene>
    <name evidence="3" type="ORF">PCON_02097</name>
</gene>
<feature type="transmembrane region" description="Helical" evidence="2">
    <location>
        <begin position="287"/>
        <end position="306"/>
    </location>
</feature>
<dbReference type="EMBL" id="HF936249">
    <property type="protein sequence ID" value="CCX33855.1"/>
    <property type="molecule type" value="Genomic_DNA"/>
</dbReference>
<sequence length="390" mass="42727">MDSEPMMDTTTMAPFRNNTQGPINHPLSDLLTQTILLTTRNGTEIPISLQDLSNIQYLAITWSACFAIQIGAATILFCLLPLLSNPSRRRSLPFLCNMITLAIVILRGILHIYYYFSPFTTPYRLFTEEYIGIPMSARIISIASAITTLLLKAMVQFSLIIQLRILFQNREGIKNALTIGTSLLAAVSTGIYVWIVVLSTEVILQEPVGHSSPNSRLTFASKVTFAGSITVFSALLVGKLLVAIKERRALGLKKFGVFKIALVLGLQTMFIPAIFTIVDSFVDLDGLISFTPALAGMFLPLASMWASAKHDSPDTRSAVGLGKVSYESDRSSRGSHGSDRSDEESLPRTAVSPWSPTAIVNSMRPGFLLGRKGSRASSVNEKEEKEKMEV</sequence>
<dbReference type="PANTHER" id="PTHR28009">
    <property type="entry name" value="PHEROMONE ALPHA FACTOR RECEPTOR"/>
    <property type="match status" value="1"/>
</dbReference>
<dbReference type="Pfam" id="PF02116">
    <property type="entry name" value="STE2"/>
    <property type="match status" value="1"/>
</dbReference>
<evidence type="ECO:0000256" key="1">
    <source>
        <dbReference type="SAM" id="MobiDB-lite"/>
    </source>
</evidence>
<protein>
    <submittedName>
        <fullName evidence="3">Similar to Pheromone alpha factor receptor acc. no. P0CI39</fullName>
    </submittedName>
</protein>
<proteinExistence type="predicted"/>
<feature type="transmembrane region" description="Helical" evidence="2">
    <location>
        <begin position="59"/>
        <end position="82"/>
    </location>
</feature>
<dbReference type="GO" id="GO:0000750">
    <property type="term" value="P:pheromone-dependent signal transduction involved in conjugation with cellular fusion"/>
    <property type="evidence" value="ECO:0007669"/>
    <property type="project" value="TreeGrafter"/>
</dbReference>
<dbReference type="PANTHER" id="PTHR28009:SF1">
    <property type="entry name" value="PHEROMONE ALPHA FACTOR RECEPTOR"/>
    <property type="match status" value="1"/>
</dbReference>
<dbReference type="InterPro" id="IPR027458">
    <property type="entry name" value="STE2_TM1-TM2_sf"/>
</dbReference>
<dbReference type="eggNOG" id="ENOG502QTV4">
    <property type="taxonomic scope" value="Eukaryota"/>
</dbReference>
<accession>U4LPJ5</accession>
<dbReference type="OMA" id="VSICYFS"/>
<feature type="transmembrane region" description="Helical" evidence="2">
    <location>
        <begin position="176"/>
        <end position="199"/>
    </location>
</feature>
<keyword evidence="2" id="KW-0812">Transmembrane</keyword>
<dbReference type="Proteomes" id="UP000018144">
    <property type="component" value="Unassembled WGS sequence"/>
</dbReference>
<keyword evidence="2" id="KW-0472">Membrane</keyword>
<feature type="transmembrane region" description="Helical" evidence="2">
    <location>
        <begin position="94"/>
        <end position="116"/>
    </location>
</feature>
<keyword evidence="4" id="KW-1185">Reference proteome</keyword>
<dbReference type="GO" id="GO:0004932">
    <property type="term" value="F:mating-type factor pheromone receptor activity"/>
    <property type="evidence" value="ECO:0007669"/>
    <property type="project" value="InterPro"/>
</dbReference>
<reference evidence="3 4" key="1">
    <citation type="journal article" date="2013" name="PLoS Genet.">
        <title>The genome and development-dependent transcriptomes of Pyronema confluens: a window into fungal evolution.</title>
        <authorList>
            <person name="Traeger S."/>
            <person name="Altegoer F."/>
            <person name="Freitag M."/>
            <person name="Gabaldon T."/>
            <person name="Kempken F."/>
            <person name="Kumar A."/>
            <person name="Marcet-Houben M."/>
            <person name="Poggeler S."/>
            <person name="Stajich J.E."/>
            <person name="Nowrousian M."/>
        </authorList>
    </citation>
    <scope>NUCLEOTIDE SEQUENCE [LARGE SCALE GENOMIC DNA]</scope>
    <source>
        <strain evidence="4">CBS 100304</strain>
        <tissue evidence="3">Vegetative mycelium</tissue>
    </source>
</reference>
<dbReference type="OrthoDB" id="5402633at2759"/>
<feature type="transmembrane region" description="Helical" evidence="2">
    <location>
        <begin position="256"/>
        <end position="275"/>
    </location>
</feature>
<feature type="transmembrane region" description="Helical" evidence="2">
    <location>
        <begin position="219"/>
        <end position="244"/>
    </location>
</feature>
<name>U4LPJ5_PYROM</name>
<feature type="region of interest" description="Disordered" evidence="1">
    <location>
        <begin position="324"/>
        <end position="390"/>
    </location>
</feature>
<dbReference type="CDD" id="cd14939">
    <property type="entry name" value="7tmD_STE2"/>
    <property type="match status" value="1"/>
</dbReference>
<keyword evidence="3" id="KW-0675">Receptor</keyword>
<feature type="compositionally biased region" description="Basic and acidic residues" evidence="1">
    <location>
        <begin position="326"/>
        <end position="346"/>
    </location>
</feature>
<dbReference type="STRING" id="1076935.U4LPJ5"/>
<dbReference type="AlphaFoldDB" id="U4LPJ5"/>
<dbReference type="InterPro" id="IPR000366">
    <property type="entry name" value="GPCR_STE2"/>
</dbReference>
<feature type="transmembrane region" description="Helical" evidence="2">
    <location>
        <begin position="136"/>
        <end position="155"/>
    </location>
</feature>